<keyword evidence="2" id="KW-0472">Membrane</keyword>
<gene>
    <name evidence="3" type="ORF">FHW36_101570</name>
</gene>
<comment type="caution">
    <text evidence="3">The sequence shown here is derived from an EMBL/GenBank/DDBJ whole genome shotgun (WGS) entry which is preliminary data.</text>
</comment>
<feature type="transmembrane region" description="Helical" evidence="2">
    <location>
        <begin position="38"/>
        <end position="67"/>
    </location>
</feature>
<keyword evidence="4" id="KW-1185">Reference proteome</keyword>
<sequence length="163" mass="18506">MEDNFGNYFNQTGKVAREYLETRLDLIKLQAAGKLSKALGLFFSLTMAFLLFFFVIVFLGMVVGFWIGEMAGSFTIGFSCAAGLFVVLFVVILLFRKQLIQRPLARLLIAELVDEITDRDAESDHIHAKRERQYARKEEPVDDKPEDPGYVPDDEATENTMRG</sequence>
<name>A0A561Q2T5_9BACT</name>
<protein>
    <submittedName>
        <fullName evidence="3">Uncharacterized protein</fullName>
    </submittedName>
</protein>
<evidence type="ECO:0000313" key="3">
    <source>
        <dbReference type="EMBL" id="TWF44650.1"/>
    </source>
</evidence>
<evidence type="ECO:0000313" key="4">
    <source>
        <dbReference type="Proteomes" id="UP000320811"/>
    </source>
</evidence>
<accession>A0A561Q2T5</accession>
<keyword evidence="2" id="KW-1133">Transmembrane helix</keyword>
<dbReference type="InterPro" id="IPR036259">
    <property type="entry name" value="MFS_trans_sf"/>
</dbReference>
<feature type="transmembrane region" description="Helical" evidence="2">
    <location>
        <begin position="73"/>
        <end position="95"/>
    </location>
</feature>
<dbReference type="EMBL" id="VIWO01000001">
    <property type="protein sequence ID" value="TWF44650.1"/>
    <property type="molecule type" value="Genomic_DNA"/>
</dbReference>
<keyword evidence="2" id="KW-0812">Transmembrane</keyword>
<evidence type="ECO:0000256" key="2">
    <source>
        <dbReference type="SAM" id="Phobius"/>
    </source>
</evidence>
<reference evidence="3 4" key="1">
    <citation type="submission" date="2019-06" db="EMBL/GenBank/DDBJ databases">
        <title>Sorghum-associated microbial communities from plants grown in Nebraska, USA.</title>
        <authorList>
            <person name="Schachtman D."/>
        </authorList>
    </citation>
    <scope>NUCLEOTIDE SEQUENCE [LARGE SCALE GENOMIC DNA]</scope>
    <source>
        <strain evidence="3 4">1209</strain>
    </source>
</reference>
<dbReference type="RefSeq" id="WP_145661886.1">
    <property type="nucleotide sequence ID" value="NZ_VIWO01000001.1"/>
</dbReference>
<evidence type="ECO:0000256" key="1">
    <source>
        <dbReference type="SAM" id="MobiDB-lite"/>
    </source>
</evidence>
<dbReference type="OrthoDB" id="676864at2"/>
<dbReference type="AlphaFoldDB" id="A0A561Q2T5"/>
<proteinExistence type="predicted"/>
<dbReference type="Proteomes" id="UP000320811">
    <property type="component" value="Unassembled WGS sequence"/>
</dbReference>
<feature type="region of interest" description="Disordered" evidence="1">
    <location>
        <begin position="122"/>
        <end position="163"/>
    </location>
</feature>
<dbReference type="SUPFAM" id="SSF103473">
    <property type="entry name" value="MFS general substrate transporter"/>
    <property type="match status" value="1"/>
</dbReference>
<feature type="compositionally biased region" description="Basic and acidic residues" evidence="1">
    <location>
        <begin position="122"/>
        <end position="147"/>
    </location>
</feature>
<organism evidence="3 4">
    <name type="scientific">Chitinophaga polysaccharea</name>
    <dbReference type="NCBI Taxonomy" id="1293035"/>
    <lineage>
        <taxon>Bacteria</taxon>
        <taxon>Pseudomonadati</taxon>
        <taxon>Bacteroidota</taxon>
        <taxon>Chitinophagia</taxon>
        <taxon>Chitinophagales</taxon>
        <taxon>Chitinophagaceae</taxon>
        <taxon>Chitinophaga</taxon>
    </lineage>
</organism>